<dbReference type="EMBL" id="KU738901">
    <property type="protein sequence ID" value="AMN15927.2"/>
    <property type="molecule type" value="Genomic_DNA"/>
</dbReference>
<dbReference type="EMBL" id="KU738900">
    <property type="protein sequence ID" value="AMN15789.2"/>
    <property type="molecule type" value="Genomic_DNA"/>
</dbReference>
<evidence type="ECO:0000313" key="4">
    <source>
        <dbReference type="EMBL" id="AMN15651.2"/>
    </source>
</evidence>
<reference evidence="1" key="3">
    <citation type="submission" date="2016-08" db="EMBL/GenBank/DDBJ databases">
        <authorList>
            <person name="Seilhamer J.J."/>
        </authorList>
    </citation>
    <scope>NUCLEOTIDE SEQUENCE</scope>
    <source>
        <strain evidence="1">AC53</strain>
        <strain evidence="7">AC53T4.1</strain>
        <strain evidence="8">AC53T4.2</strain>
    </source>
</reference>
<dbReference type="EMBL" id="KU738899">
    <property type="protein sequence ID" value="AMN15651.2"/>
    <property type="molecule type" value="Genomic_DNA"/>
</dbReference>
<dbReference type="EMBL" id="KU738904">
    <property type="protein sequence ID" value="AMN16341.2"/>
    <property type="molecule type" value="Genomic_DNA"/>
</dbReference>
<dbReference type="Pfam" id="PF05847">
    <property type="entry name" value="Baculo_LEF-3"/>
    <property type="match status" value="1"/>
</dbReference>
<reference evidence="2" key="2">
    <citation type="journal article" date="2016" name="Genome Announc.">
        <title>Complete Genome Sequences of Seven Helicoverpa armigera SNPV-AC53-Derived Strains.</title>
        <authorList>
            <person name="Noune C."/>
            <person name="Hauxwell C."/>
        </authorList>
    </citation>
    <scope>NUCLEOTIDE SEQUENCE</scope>
    <source>
        <strain evidence="2">AC53C3</strain>
        <strain evidence="3">AC53C5</strain>
        <strain evidence="4">AC53C6</strain>
        <strain evidence="5">AC53C9</strain>
        <strain evidence="6">AC53T2</strain>
        <strain evidence="9">AC53T5</strain>
    </source>
</reference>
<dbReference type="GO" id="GO:0003677">
    <property type="term" value="F:DNA binding"/>
    <property type="evidence" value="ECO:0007669"/>
    <property type="project" value="InterPro"/>
</dbReference>
<protein>
    <submittedName>
        <fullName evidence="1">LEF-3</fullName>
    </submittedName>
</protein>
<evidence type="ECO:0000313" key="3">
    <source>
        <dbReference type="EMBL" id="AMN15513.2"/>
    </source>
</evidence>
<reference evidence="1" key="1">
    <citation type="journal article" date="2015" name="Genome Announc.">
        <title>Complete Genome Sequences of Helicoverpa armigera Single Nucleopolyhedrovirus Strains AC53 and H25EA1 from Australia.</title>
        <authorList>
            <person name="Noune C."/>
            <person name="Hauxwell C."/>
        </authorList>
    </citation>
    <scope>NUCLEOTIDE SEQUENCE</scope>
    <source>
        <strain evidence="1">AC53</strain>
    </source>
</reference>
<dbReference type="EMBL" id="KU738902">
    <property type="protein sequence ID" value="AMN16065.2"/>
    <property type="molecule type" value="Genomic_DNA"/>
</dbReference>
<accession>A0A075TSD3</accession>
<dbReference type="EMBL" id="KU738898">
    <property type="protein sequence ID" value="AMN15513.2"/>
    <property type="molecule type" value="Genomic_DNA"/>
</dbReference>
<sequence>MIDMSNMDISPVKQLIDIENDDAMNTPEKGMKRPLMRTMSSVEEPQAKMAKLRTLSVKGQLLTKTTMSINNEDYYLFKFLVNNKSIDYYGTQTQFFSLINNKTYELVLQYSRKKLLIKSYEQCEDEDLLMTVCKSVTLQEFCANEIKSLLAKFLYGFKVYGSSNVYKLVFVILLEDNNGTINGVQVEMMSDFKRLSGAFKNHVIENENDLFECMYKSEEKYFNLYRIKCNHNANNFKSLSLSSNSQLERLETDDSMFEYEFQYDYTVNISRSNKIIQKHRVTGNFTSERNIYQNSDRFVISYDTANEKIKTSIYNRMENAESKTDYDTSITLKDVTLSQLNSLIESNLVQVDVYLVTDPNNVKNNVIAGITKIEIDGTYEPL</sequence>
<dbReference type="EMBL" id="KU738903">
    <property type="protein sequence ID" value="AMN16203.2"/>
    <property type="molecule type" value="Genomic_DNA"/>
</dbReference>
<dbReference type="GO" id="GO:0006355">
    <property type="term" value="P:regulation of DNA-templated transcription"/>
    <property type="evidence" value="ECO:0007669"/>
    <property type="project" value="InterPro"/>
</dbReference>
<gene>
    <name evidence="1" type="ORF">HaSNPV-AC53_066</name>
</gene>
<name>A0A075TSD3_9ABAC</name>
<evidence type="ECO:0000313" key="7">
    <source>
        <dbReference type="EMBL" id="AMN16065.2"/>
    </source>
</evidence>
<organism evidence="1">
    <name type="scientific">Helicoverpa SNPV AC53</name>
    <dbReference type="NCBI Taxonomy" id="1569367"/>
    <lineage>
        <taxon>Viruses</taxon>
        <taxon>Viruses incertae sedis</taxon>
        <taxon>Naldaviricetes</taxon>
        <taxon>Lefavirales</taxon>
        <taxon>Baculoviridae</taxon>
        <taxon>Alphabaculovirus</taxon>
        <taxon>Alphabaculovirus helarmigerae</taxon>
    </lineage>
</organism>
<dbReference type="EMBL" id="KU738897">
    <property type="protein sequence ID" value="AMN15375.2"/>
    <property type="molecule type" value="Genomic_DNA"/>
</dbReference>
<proteinExistence type="predicted"/>
<evidence type="ECO:0000313" key="1">
    <source>
        <dbReference type="EMBL" id="AIG63107.2"/>
    </source>
</evidence>
<evidence type="ECO:0000313" key="8">
    <source>
        <dbReference type="EMBL" id="AMN16203.2"/>
    </source>
</evidence>
<evidence type="ECO:0000313" key="9">
    <source>
        <dbReference type="EMBL" id="AMN16341.2"/>
    </source>
</evidence>
<evidence type="ECO:0000313" key="6">
    <source>
        <dbReference type="EMBL" id="AMN15927.2"/>
    </source>
</evidence>
<dbReference type="EMBL" id="KJ909666">
    <property type="protein sequence ID" value="AIG63107.2"/>
    <property type="molecule type" value="Genomic_DNA"/>
</dbReference>
<evidence type="ECO:0000313" key="2">
    <source>
        <dbReference type="EMBL" id="AMN15375.2"/>
    </source>
</evidence>
<dbReference type="InterPro" id="IPR008415">
    <property type="entry name" value="Baculo_LEF-3"/>
</dbReference>
<evidence type="ECO:0000313" key="5">
    <source>
        <dbReference type="EMBL" id="AMN15789.2"/>
    </source>
</evidence>